<dbReference type="EMBL" id="BQNB010012253">
    <property type="protein sequence ID" value="GJT01212.1"/>
    <property type="molecule type" value="Genomic_DNA"/>
</dbReference>
<dbReference type="Pfam" id="PF14223">
    <property type="entry name" value="Retrotran_gag_2"/>
    <property type="match status" value="1"/>
</dbReference>
<gene>
    <name evidence="2" type="ORF">Tco_0822381</name>
</gene>
<organism evidence="2 3">
    <name type="scientific">Tanacetum coccineum</name>
    <dbReference type="NCBI Taxonomy" id="301880"/>
    <lineage>
        <taxon>Eukaryota</taxon>
        <taxon>Viridiplantae</taxon>
        <taxon>Streptophyta</taxon>
        <taxon>Embryophyta</taxon>
        <taxon>Tracheophyta</taxon>
        <taxon>Spermatophyta</taxon>
        <taxon>Magnoliopsida</taxon>
        <taxon>eudicotyledons</taxon>
        <taxon>Gunneridae</taxon>
        <taxon>Pentapetalae</taxon>
        <taxon>asterids</taxon>
        <taxon>campanulids</taxon>
        <taxon>Asterales</taxon>
        <taxon>Asteraceae</taxon>
        <taxon>Asteroideae</taxon>
        <taxon>Anthemideae</taxon>
        <taxon>Anthemidinae</taxon>
        <taxon>Tanacetum</taxon>
    </lineage>
</organism>
<feature type="region of interest" description="Disordered" evidence="1">
    <location>
        <begin position="1"/>
        <end position="28"/>
    </location>
</feature>
<keyword evidence="3" id="KW-1185">Reference proteome</keyword>
<accession>A0ABQ5AI18</accession>
<dbReference type="Gene3D" id="4.10.60.10">
    <property type="entry name" value="Zinc finger, CCHC-type"/>
    <property type="match status" value="1"/>
</dbReference>
<dbReference type="PANTHER" id="PTHR35317">
    <property type="entry name" value="OS04G0629600 PROTEIN"/>
    <property type="match status" value="1"/>
</dbReference>
<sequence>MSGSQDEIPPPPPPLSSQTPTQQTPHTVSTIKLPILKKGEYDIWAMKMEHYLAYTDYPIWEVIQNGNRPVSITTDTQGQIKVLPLRTAEEILAREREKKGRTTLLMALPEDHLAKFHKLTDAKEMWDAIKSRFGGNDESKKMQKYILKKQFEGFSVSNSEGLHKGYDKFQSLLSQLEIHKACVSTKDANQKFLRSLPSAWSQVSLIMRTKPGVDSLSFDDLYNNLRVFENDVKGSTASSSSTQNVAFVFENISSTNDVAMILMRMKKFYKKTGKKLQLDAKEPVGFDKTKVECYNCHKIGHFAREYRTKGNQDSRRRDA</sequence>
<evidence type="ECO:0000313" key="3">
    <source>
        <dbReference type="Proteomes" id="UP001151760"/>
    </source>
</evidence>
<evidence type="ECO:0000313" key="2">
    <source>
        <dbReference type="EMBL" id="GJT01212.1"/>
    </source>
</evidence>
<reference evidence="2" key="1">
    <citation type="journal article" date="2022" name="Int. J. Mol. Sci.">
        <title>Draft Genome of Tanacetum Coccineum: Genomic Comparison of Closely Related Tanacetum-Family Plants.</title>
        <authorList>
            <person name="Yamashiro T."/>
            <person name="Shiraishi A."/>
            <person name="Nakayama K."/>
            <person name="Satake H."/>
        </authorList>
    </citation>
    <scope>NUCLEOTIDE SEQUENCE</scope>
</reference>
<dbReference type="InterPro" id="IPR036875">
    <property type="entry name" value="Znf_CCHC_sf"/>
</dbReference>
<feature type="compositionally biased region" description="Low complexity" evidence="1">
    <location>
        <begin position="16"/>
        <end position="28"/>
    </location>
</feature>
<dbReference type="PANTHER" id="PTHR35317:SF23">
    <property type="entry name" value="OS04G0629600 PROTEIN"/>
    <property type="match status" value="1"/>
</dbReference>
<comment type="caution">
    <text evidence="2">The sequence shown here is derived from an EMBL/GenBank/DDBJ whole genome shotgun (WGS) entry which is preliminary data.</text>
</comment>
<protein>
    <submittedName>
        <fullName evidence="2">Ribonuclease H-like domain-containing protein</fullName>
    </submittedName>
</protein>
<reference evidence="2" key="2">
    <citation type="submission" date="2022-01" db="EMBL/GenBank/DDBJ databases">
        <authorList>
            <person name="Yamashiro T."/>
            <person name="Shiraishi A."/>
            <person name="Satake H."/>
            <person name="Nakayama K."/>
        </authorList>
    </citation>
    <scope>NUCLEOTIDE SEQUENCE</scope>
</reference>
<proteinExistence type="predicted"/>
<dbReference type="SUPFAM" id="SSF57756">
    <property type="entry name" value="Retrovirus zinc finger-like domains"/>
    <property type="match status" value="1"/>
</dbReference>
<evidence type="ECO:0000256" key="1">
    <source>
        <dbReference type="SAM" id="MobiDB-lite"/>
    </source>
</evidence>
<name>A0ABQ5AI18_9ASTR</name>
<dbReference type="Proteomes" id="UP001151760">
    <property type="component" value="Unassembled WGS sequence"/>
</dbReference>